<feature type="transmembrane region" description="Helical" evidence="2">
    <location>
        <begin position="59"/>
        <end position="81"/>
    </location>
</feature>
<name>A0ABN3VUS0_9ACTN</name>
<keyword evidence="2" id="KW-0472">Membrane</keyword>
<dbReference type="RefSeq" id="WP_344968720.1">
    <property type="nucleotide sequence ID" value="NZ_BAAAVI010000006.1"/>
</dbReference>
<reference evidence="3 4" key="1">
    <citation type="journal article" date="2019" name="Int. J. Syst. Evol. Microbiol.">
        <title>The Global Catalogue of Microorganisms (GCM) 10K type strain sequencing project: providing services to taxonomists for standard genome sequencing and annotation.</title>
        <authorList>
            <consortium name="The Broad Institute Genomics Platform"/>
            <consortium name="The Broad Institute Genome Sequencing Center for Infectious Disease"/>
            <person name="Wu L."/>
            <person name="Ma J."/>
        </authorList>
    </citation>
    <scope>NUCLEOTIDE SEQUENCE [LARGE SCALE GENOMIC DNA]</scope>
    <source>
        <strain evidence="3 4">JCM 6242</strain>
    </source>
</reference>
<keyword evidence="2" id="KW-1133">Transmembrane helix</keyword>
<comment type="caution">
    <text evidence="3">The sequence shown here is derived from an EMBL/GenBank/DDBJ whole genome shotgun (WGS) entry which is preliminary data.</text>
</comment>
<sequence length="254" mass="25851">MSNNFGSSPGGPPQGPGYGASQQPYGQQYQQGSPSYGYPTPNYGPPQGTPAKTKVKPSLGWIFGSWLVAFLSIGVGVLVLYNGAAGAADAITDAAPTKSFAAGEAVTVKLDPADKPALYVSATSPTNYECAIEGGETPPRLEKAAVSQTVTLNGDVWEMGLRIGVDKAGDYQVRCTADDASVVKFGVGKELALGSAVSGALGGVAAGLGIPLVFFLVAIIMTIVVLVKRSGARKRQAAAAAASGQWGQPGPYGR</sequence>
<evidence type="ECO:0000256" key="2">
    <source>
        <dbReference type="SAM" id="Phobius"/>
    </source>
</evidence>
<keyword evidence="4" id="KW-1185">Reference proteome</keyword>
<evidence type="ECO:0000313" key="4">
    <source>
        <dbReference type="Proteomes" id="UP001500831"/>
    </source>
</evidence>
<dbReference type="EMBL" id="BAAAVI010000006">
    <property type="protein sequence ID" value="GAA2854484.1"/>
    <property type="molecule type" value="Genomic_DNA"/>
</dbReference>
<protein>
    <submittedName>
        <fullName evidence="3">Uncharacterized protein</fullName>
    </submittedName>
</protein>
<gene>
    <name evidence="3" type="ORF">GCM10010517_12510</name>
</gene>
<dbReference type="Proteomes" id="UP001500831">
    <property type="component" value="Unassembled WGS sequence"/>
</dbReference>
<accession>A0ABN3VUS0</accession>
<feature type="transmembrane region" description="Helical" evidence="2">
    <location>
        <begin position="200"/>
        <end position="227"/>
    </location>
</feature>
<feature type="region of interest" description="Disordered" evidence="1">
    <location>
        <begin position="1"/>
        <end position="51"/>
    </location>
</feature>
<organism evidence="3 4">
    <name type="scientific">Streptosporangium fragile</name>
    <dbReference type="NCBI Taxonomy" id="46186"/>
    <lineage>
        <taxon>Bacteria</taxon>
        <taxon>Bacillati</taxon>
        <taxon>Actinomycetota</taxon>
        <taxon>Actinomycetes</taxon>
        <taxon>Streptosporangiales</taxon>
        <taxon>Streptosporangiaceae</taxon>
        <taxon>Streptosporangium</taxon>
    </lineage>
</organism>
<evidence type="ECO:0000256" key="1">
    <source>
        <dbReference type="SAM" id="MobiDB-lite"/>
    </source>
</evidence>
<evidence type="ECO:0000313" key="3">
    <source>
        <dbReference type="EMBL" id="GAA2854484.1"/>
    </source>
</evidence>
<proteinExistence type="predicted"/>
<feature type="compositionally biased region" description="Low complexity" evidence="1">
    <location>
        <begin position="19"/>
        <end position="39"/>
    </location>
</feature>
<keyword evidence="2" id="KW-0812">Transmembrane</keyword>